<sequence length="147" mass="17163">MTRVLTNGRIDRLEKYLQEWIDAIKSLETVQRQRLTTEERLVSTMDRIAGQLEKIVALGVMDEPMPRIVQRIPSRVLDLSENPDASQTREPWSRERIVQHIQDLHRGGMKEEEILMTLMASKVPTLNGKGTWRIQSVQRICRQMQQT</sequence>
<evidence type="ECO:0008006" key="2">
    <source>
        <dbReference type="Google" id="ProtNLM"/>
    </source>
</evidence>
<name>A0A7C4RR47_9BACT</name>
<gene>
    <name evidence="1" type="ORF">ENS29_04575</name>
</gene>
<comment type="caution">
    <text evidence="1">The sequence shown here is derived from an EMBL/GenBank/DDBJ whole genome shotgun (WGS) entry which is preliminary data.</text>
</comment>
<organism evidence="1">
    <name type="scientific">Desulfatirhabdium butyrativorans</name>
    <dbReference type="NCBI Taxonomy" id="340467"/>
    <lineage>
        <taxon>Bacteria</taxon>
        <taxon>Pseudomonadati</taxon>
        <taxon>Thermodesulfobacteriota</taxon>
        <taxon>Desulfobacteria</taxon>
        <taxon>Desulfobacterales</taxon>
        <taxon>Desulfatirhabdiaceae</taxon>
        <taxon>Desulfatirhabdium</taxon>
    </lineage>
</organism>
<reference evidence="1" key="1">
    <citation type="journal article" date="2020" name="mSystems">
        <title>Genome- and Community-Level Interaction Insights into Carbon Utilization and Element Cycling Functions of Hydrothermarchaeota in Hydrothermal Sediment.</title>
        <authorList>
            <person name="Zhou Z."/>
            <person name="Liu Y."/>
            <person name="Xu W."/>
            <person name="Pan J."/>
            <person name="Luo Z.H."/>
            <person name="Li M."/>
        </authorList>
    </citation>
    <scope>NUCLEOTIDE SEQUENCE [LARGE SCALE GENOMIC DNA]</scope>
    <source>
        <strain evidence="1">SpSt-477</strain>
    </source>
</reference>
<dbReference type="EMBL" id="DSUH01000103">
    <property type="protein sequence ID" value="HGU32114.1"/>
    <property type="molecule type" value="Genomic_DNA"/>
</dbReference>
<dbReference type="AlphaFoldDB" id="A0A7C4RR47"/>
<accession>A0A7C4RR47</accession>
<proteinExistence type="predicted"/>
<protein>
    <recommendedName>
        <fullName evidence="2">Recombinase domain-containing protein</fullName>
    </recommendedName>
</protein>
<evidence type="ECO:0000313" key="1">
    <source>
        <dbReference type="EMBL" id="HGU32114.1"/>
    </source>
</evidence>